<keyword evidence="5" id="KW-1185">Reference proteome</keyword>
<dbReference type="InterPro" id="IPR041737">
    <property type="entry name" value="SoxW"/>
</dbReference>
<feature type="domain" description="Thioredoxin" evidence="3">
    <location>
        <begin position="15"/>
        <end position="177"/>
    </location>
</feature>
<evidence type="ECO:0000313" key="5">
    <source>
        <dbReference type="Proteomes" id="UP001320898"/>
    </source>
</evidence>
<evidence type="ECO:0000313" key="4">
    <source>
        <dbReference type="EMBL" id="MCT8970446.1"/>
    </source>
</evidence>
<proteinExistence type="predicted"/>
<dbReference type="Pfam" id="PF13098">
    <property type="entry name" value="Thioredoxin_2"/>
    <property type="match status" value="1"/>
</dbReference>
<gene>
    <name evidence="4" type="ORF">MUB46_01095</name>
</gene>
<evidence type="ECO:0000256" key="2">
    <source>
        <dbReference type="SAM" id="SignalP"/>
    </source>
</evidence>
<dbReference type="InterPro" id="IPR006311">
    <property type="entry name" value="TAT_signal"/>
</dbReference>
<dbReference type="PROSITE" id="PS51318">
    <property type="entry name" value="TAT"/>
    <property type="match status" value="1"/>
</dbReference>
<dbReference type="InterPro" id="IPR013766">
    <property type="entry name" value="Thioredoxin_domain"/>
</dbReference>
<organism evidence="4 5">
    <name type="scientific">Microbaculum marinisediminis</name>
    <dbReference type="NCBI Taxonomy" id="2931392"/>
    <lineage>
        <taxon>Bacteria</taxon>
        <taxon>Pseudomonadati</taxon>
        <taxon>Pseudomonadota</taxon>
        <taxon>Alphaproteobacteria</taxon>
        <taxon>Hyphomicrobiales</taxon>
        <taxon>Tepidamorphaceae</taxon>
        <taxon>Microbaculum</taxon>
    </lineage>
</organism>
<accession>A0AAW5QQT2</accession>
<dbReference type="Proteomes" id="UP001320898">
    <property type="component" value="Unassembled WGS sequence"/>
</dbReference>
<evidence type="ECO:0000256" key="1">
    <source>
        <dbReference type="ARBA" id="ARBA00003565"/>
    </source>
</evidence>
<feature type="chain" id="PRO_5043419938" evidence="2">
    <location>
        <begin position="28"/>
        <end position="206"/>
    </location>
</feature>
<dbReference type="EMBL" id="JALIDZ010000001">
    <property type="protein sequence ID" value="MCT8970446.1"/>
    <property type="molecule type" value="Genomic_DNA"/>
</dbReference>
<dbReference type="PROSITE" id="PS51352">
    <property type="entry name" value="THIOREDOXIN_2"/>
    <property type="match status" value="1"/>
</dbReference>
<comment type="caution">
    <text evidence="4">The sequence shown here is derived from an EMBL/GenBank/DDBJ whole genome shotgun (WGS) entry which is preliminary data.</text>
</comment>
<protein>
    <submittedName>
        <fullName evidence="4">Thioredoxin family protein</fullName>
    </submittedName>
</protein>
<reference evidence="4 5" key="1">
    <citation type="submission" date="2022-04" db="EMBL/GenBank/DDBJ databases">
        <authorList>
            <person name="Ye Y.-Q."/>
            <person name="Du Z.-J."/>
        </authorList>
    </citation>
    <scope>NUCLEOTIDE SEQUENCE [LARGE SCALE GENOMIC DNA]</scope>
    <source>
        <strain evidence="4 5">A6E488</strain>
    </source>
</reference>
<dbReference type="InterPro" id="IPR012336">
    <property type="entry name" value="Thioredoxin-like_fold"/>
</dbReference>
<sequence length="206" mass="23099">MTVSRRGLLTATALLGATSLAPPGALATEEEPAVADNGLYTQPFFVDTFMNFGDDHAEAAAEGKGLVLIFEQRGCPYCREMHRVNFAVPEIVDFVTEHFNVIQLDMWGSREVTDFDGEAMEERALARRWGVNFTPTLVFFAADADVAGKPGNTVESARLPGYFKPFHFLSMFQFVESGRYDELPFQRFLQEKAETLREQGVEVDLW</sequence>
<feature type="signal peptide" evidence="2">
    <location>
        <begin position="1"/>
        <end position="27"/>
    </location>
</feature>
<keyword evidence="2" id="KW-0732">Signal</keyword>
<dbReference type="SUPFAM" id="SSF52833">
    <property type="entry name" value="Thioredoxin-like"/>
    <property type="match status" value="1"/>
</dbReference>
<name>A0AAW5QQT2_9HYPH</name>
<dbReference type="RefSeq" id="WP_261614014.1">
    <property type="nucleotide sequence ID" value="NZ_JALIDZ010000001.1"/>
</dbReference>
<comment type="function">
    <text evidence="1">May be required for disulfide bond formation in some proteins.</text>
</comment>
<dbReference type="InterPro" id="IPR036249">
    <property type="entry name" value="Thioredoxin-like_sf"/>
</dbReference>
<dbReference type="AlphaFoldDB" id="A0AAW5QQT2"/>
<dbReference type="CDD" id="cd02951">
    <property type="entry name" value="SoxW"/>
    <property type="match status" value="1"/>
</dbReference>
<evidence type="ECO:0000259" key="3">
    <source>
        <dbReference type="PROSITE" id="PS51352"/>
    </source>
</evidence>
<dbReference type="Gene3D" id="3.40.30.10">
    <property type="entry name" value="Glutaredoxin"/>
    <property type="match status" value="1"/>
</dbReference>